<dbReference type="GO" id="GO:0016592">
    <property type="term" value="C:mediator complex"/>
    <property type="evidence" value="ECO:0007669"/>
    <property type="project" value="TreeGrafter"/>
</dbReference>
<evidence type="ECO:0008006" key="4">
    <source>
        <dbReference type="Google" id="ProtNLM"/>
    </source>
</evidence>
<feature type="compositionally biased region" description="Low complexity" evidence="1">
    <location>
        <begin position="387"/>
        <end position="401"/>
    </location>
</feature>
<organism evidence="2 3">
    <name type="scientific">Adiantum capillus-veneris</name>
    <name type="common">Maidenhair fern</name>
    <dbReference type="NCBI Taxonomy" id="13818"/>
    <lineage>
        <taxon>Eukaryota</taxon>
        <taxon>Viridiplantae</taxon>
        <taxon>Streptophyta</taxon>
        <taxon>Embryophyta</taxon>
        <taxon>Tracheophyta</taxon>
        <taxon>Polypodiopsida</taxon>
        <taxon>Polypodiidae</taxon>
        <taxon>Polypodiales</taxon>
        <taxon>Pteridineae</taxon>
        <taxon>Pteridaceae</taxon>
        <taxon>Vittarioideae</taxon>
        <taxon>Adiantum</taxon>
    </lineage>
</organism>
<evidence type="ECO:0000313" key="3">
    <source>
        <dbReference type="Proteomes" id="UP000886520"/>
    </source>
</evidence>
<name>A0A9D4V982_ADICA</name>
<dbReference type="EMBL" id="JABFUD020000003">
    <property type="protein sequence ID" value="KAI5082201.1"/>
    <property type="molecule type" value="Genomic_DNA"/>
</dbReference>
<dbReference type="OrthoDB" id="7690434at2759"/>
<dbReference type="GO" id="GO:0005667">
    <property type="term" value="C:transcription regulator complex"/>
    <property type="evidence" value="ECO:0007669"/>
    <property type="project" value="TreeGrafter"/>
</dbReference>
<evidence type="ECO:0000313" key="2">
    <source>
        <dbReference type="EMBL" id="KAI5082201.1"/>
    </source>
</evidence>
<keyword evidence="3" id="KW-1185">Reference proteome</keyword>
<feature type="compositionally biased region" description="Polar residues" evidence="1">
    <location>
        <begin position="402"/>
        <end position="423"/>
    </location>
</feature>
<dbReference type="GO" id="GO:0045944">
    <property type="term" value="P:positive regulation of transcription by RNA polymerase II"/>
    <property type="evidence" value="ECO:0007669"/>
    <property type="project" value="TreeGrafter"/>
</dbReference>
<dbReference type="Proteomes" id="UP000886520">
    <property type="component" value="Chromosome 2"/>
</dbReference>
<feature type="region of interest" description="Disordered" evidence="1">
    <location>
        <begin position="387"/>
        <end position="443"/>
    </location>
</feature>
<dbReference type="PANTHER" id="PTHR12433">
    <property type="entry name" value="MEDIATOR OF RNA POLYMERASE II TRANSCRIPTION SUBUNIT 25"/>
    <property type="match status" value="1"/>
</dbReference>
<accession>A0A9D4V982</accession>
<protein>
    <recommendedName>
        <fullName evidence="4">Mediator of RNA polymerase II transcription subunit 25</fullName>
    </recommendedName>
</protein>
<evidence type="ECO:0000256" key="1">
    <source>
        <dbReference type="SAM" id="MobiDB-lite"/>
    </source>
</evidence>
<proteinExistence type="predicted"/>
<dbReference type="AlphaFoldDB" id="A0A9D4V982"/>
<gene>
    <name evidence="2" type="ORF">GOP47_0001944</name>
</gene>
<dbReference type="PANTHER" id="PTHR12433:SF11">
    <property type="entry name" value="MEDIATOR OF RNA POLYMERASE II TRANSCRIPTION SUBUNIT 25"/>
    <property type="match status" value="1"/>
</dbReference>
<comment type="caution">
    <text evidence="2">The sequence shown here is derived from an EMBL/GenBank/DDBJ whole genome shotgun (WGS) entry which is preliminary data.</text>
</comment>
<sequence length="443" mass="45237">MSMPHSSSSQDSSVVADSSMVQDFKPIGNGAAPSLRSGPGGAGIVSLLPTSSQARPILGTSVGNSLGIPGSTVSAGGLPIPGMVSSSSGSGVMSSSQVLLGVAQSGLAHTNNQVGMGMGQGVGMGGFSNTGNLVGNSNLGPLSSGGPGNNSVPNMQVVSMGQSITGLGQGNLSAGNTQIGPTGLVMGGQNVLPALGSVGGNPSPPTMIPTPGIAQPVQGLQPMGAVNSNALQTMGAVNTNALQVPASVATPPQQPNAGQKYAKIWEGFLTGHRQGKPVSICKLEAYRQASSPETLAADWPNQMQIIRLITQDHMQSKNYQGKSEVLIFRTVGQHGQQGFLVQLAEKKLCAVIQLPSQTLLLASTDVKKQDRMLGMLFPGDMVVFKPQASSQQQQQQQQQPALNTGSTITQAFSAQGQLPNQVRPQLLQPGQLPSQGPGPGFMQ</sequence>
<reference evidence="2" key="1">
    <citation type="submission" date="2021-01" db="EMBL/GenBank/DDBJ databases">
        <title>Adiantum capillus-veneris genome.</title>
        <authorList>
            <person name="Fang Y."/>
            <person name="Liao Q."/>
        </authorList>
    </citation>
    <scope>NUCLEOTIDE SEQUENCE</scope>
    <source>
        <strain evidence="2">H3</strain>
        <tissue evidence="2">Leaf</tissue>
    </source>
</reference>
<feature type="compositionally biased region" description="Low complexity" evidence="1">
    <location>
        <begin position="424"/>
        <end position="435"/>
    </location>
</feature>